<keyword evidence="1" id="KW-0805">Transcription regulation</keyword>
<dbReference type="SMART" id="SM00066">
    <property type="entry name" value="GAL4"/>
    <property type="match status" value="1"/>
</dbReference>
<dbReference type="GO" id="GO:0005634">
    <property type="term" value="C:nucleus"/>
    <property type="evidence" value="ECO:0007669"/>
    <property type="project" value="TreeGrafter"/>
</dbReference>
<dbReference type="GO" id="GO:0008270">
    <property type="term" value="F:zinc ion binding"/>
    <property type="evidence" value="ECO:0007669"/>
    <property type="project" value="InterPro"/>
</dbReference>
<protein>
    <submittedName>
        <fullName evidence="7">Unnamed protein product</fullName>
    </submittedName>
</protein>
<dbReference type="InterPro" id="IPR036864">
    <property type="entry name" value="Zn2-C6_fun-type_DNA-bd_sf"/>
</dbReference>
<dbReference type="CDD" id="cd00067">
    <property type="entry name" value="GAL4"/>
    <property type="match status" value="1"/>
</dbReference>
<evidence type="ECO:0000256" key="4">
    <source>
        <dbReference type="ARBA" id="ARBA00023242"/>
    </source>
</evidence>
<evidence type="ECO:0000256" key="1">
    <source>
        <dbReference type="ARBA" id="ARBA00023015"/>
    </source>
</evidence>
<gene>
    <name evidence="7" type="ORF">Aory04_000448400</name>
</gene>
<feature type="domain" description="Zn(2)-C6 fungal-type" evidence="6">
    <location>
        <begin position="17"/>
        <end position="48"/>
    </location>
</feature>
<dbReference type="GO" id="GO:0000978">
    <property type="term" value="F:RNA polymerase II cis-regulatory region sequence-specific DNA binding"/>
    <property type="evidence" value="ECO:0007669"/>
    <property type="project" value="TreeGrafter"/>
</dbReference>
<dbReference type="PROSITE" id="PS00463">
    <property type="entry name" value="ZN2_CY6_FUNGAL_1"/>
    <property type="match status" value="1"/>
</dbReference>
<evidence type="ECO:0000313" key="8">
    <source>
        <dbReference type="Proteomes" id="UP001165205"/>
    </source>
</evidence>
<evidence type="ECO:0000259" key="6">
    <source>
        <dbReference type="PROSITE" id="PS50048"/>
    </source>
</evidence>
<name>A0AAN4YI83_ASPOZ</name>
<organism evidence="7 8">
    <name type="scientific">Aspergillus oryzae</name>
    <name type="common">Yellow koji mold</name>
    <dbReference type="NCBI Taxonomy" id="5062"/>
    <lineage>
        <taxon>Eukaryota</taxon>
        <taxon>Fungi</taxon>
        <taxon>Dikarya</taxon>
        <taxon>Ascomycota</taxon>
        <taxon>Pezizomycotina</taxon>
        <taxon>Eurotiomycetes</taxon>
        <taxon>Eurotiomycetidae</taxon>
        <taxon>Eurotiales</taxon>
        <taxon>Aspergillaceae</taxon>
        <taxon>Aspergillus</taxon>
        <taxon>Aspergillus subgen. Circumdati</taxon>
    </lineage>
</organism>
<dbReference type="Pfam" id="PF00172">
    <property type="entry name" value="Zn_clus"/>
    <property type="match status" value="1"/>
</dbReference>
<dbReference type="GO" id="GO:0000435">
    <property type="term" value="P:positive regulation of transcription from RNA polymerase II promoter by galactose"/>
    <property type="evidence" value="ECO:0007669"/>
    <property type="project" value="TreeGrafter"/>
</dbReference>
<dbReference type="CDD" id="cd12148">
    <property type="entry name" value="fungal_TF_MHR"/>
    <property type="match status" value="1"/>
</dbReference>
<accession>A0AAN4YI83</accession>
<dbReference type="EMBL" id="BSYA01000040">
    <property type="protein sequence ID" value="GMG27964.1"/>
    <property type="molecule type" value="Genomic_DNA"/>
</dbReference>
<dbReference type="GO" id="GO:0000981">
    <property type="term" value="F:DNA-binding transcription factor activity, RNA polymerase II-specific"/>
    <property type="evidence" value="ECO:0007669"/>
    <property type="project" value="InterPro"/>
</dbReference>
<dbReference type="Gene3D" id="4.10.240.10">
    <property type="entry name" value="Zn(2)-C6 fungal-type DNA-binding domain"/>
    <property type="match status" value="1"/>
</dbReference>
<dbReference type="PANTHER" id="PTHR47424">
    <property type="entry name" value="REGULATORY PROTEIN GAL4"/>
    <property type="match status" value="1"/>
</dbReference>
<feature type="region of interest" description="Disordered" evidence="5">
    <location>
        <begin position="551"/>
        <end position="573"/>
    </location>
</feature>
<keyword evidence="3" id="KW-0804">Transcription</keyword>
<keyword evidence="2" id="KW-0238">DNA-binding</keyword>
<evidence type="ECO:0000256" key="3">
    <source>
        <dbReference type="ARBA" id="ARBA00023163"/>
    </source>
</evidence>
<dbReference type="Proteomes" id="UP001165205">
    <property type="component" value="Unassembled WGS sequence"/>
</dbReference>
<dbReference type="PANTHER" id="PTHR47424:SF9">
    <property type="entry name" value="TAH-2"/>
    <property type="match status" value="1"/>
</dbReference>
<reference evidence="7" key="1">
    <citation type="submission" date="2023-04" db="EMBL/GenBank/DDBJ databases">
        <title>Aspergillus oryzae NBRC 4228.</title>
        <authorList>
            <person name="Ichikawa N."/>
            <person name="Sato H."/>
            <person name="Tonouchi N."/>
        </authorList>
    </citation>
    <scope>NUCLEOTIDE SEQUENCE</scope>
    <source>
        <strain evidence="7">NBRC 4228</strain>
    </source>
</reference>
<comment type="caution">
    <text evidence="7">The sequence shown here is derived from an EMBL/GenBank/DDBJ whole genome shotgun (WGS) entry which is preliminary data.</text>
</comment>
<keyword evidence="4" id="KW-0539">Nucleus</keyword>
<evidence type="ECO:0000256" key="2">
    <source>
        <dbReference type="ARBA" id="ARBA00023125"/>
    </source>
</evidence>
<evidence type="ECO:0000313" key="7">
    <source>
        <dbReference type="EMBL" id="GMG27964.1"/>
    </source>
</evidence>
<dbReference type="AlphaFoldDB" id="A0AAN4YI83"/>
<dbReference type="InterPro" id="IPR001138">
    <property type="entry name" value="Zn2Cys6_DnaBD"/>
</dbReference>
<evidence type="ECO:0000256" key="5">
    <source>
        <dbReference type="SAM" id="MobiDB-lite"/>
    </source>
</evidence>
<sequence>MPRPKVRPENRQRSWRACLVCKASKIRCGAGDPCGSCLRRDQGSSCIYSGVDRRRKGHGKSRDIAFVAKAPSLFAGDLPNSHASPNAPGIPTETTSPVERATPVLIPHAKSVDHTAMDQDSEPHTSDTGGKGVASSYISYHRFRHADYSLPVYIGQTSSLSFLYFLKRTIKGYIGSVPFTEEEGHHVTVDIPETAVEGITQILSFDEKCSLLDSYFEAVRDTPLPVSLGPISCQNLLHQPSAVSGDMKATFDLVFAIGAQIRGIGNDSNITTSYFLRARAAAFKGMLMSQTLDTVRVFTLLAFYTLGACNRNAASMFLGIAAKAAVILNLNGTGNDDKLSEEEVCASSFIFGRPKGLPASCSVLAKSTQFDTVGGRNSRALFTAMVKACNILDHIVDTLGKNNDILHVPTAEELLRQLRQWSRELPEHIRRIPVKCDLNATLQPADRQALLGSLHISCVHYFAVMLITRPFLVAYLVSRLRGKAPDNLISDPDEGSDASIKNSKAQLYHNILMNLADAVKKYRQRVTEERNYTVQHYMDRILIWEASPDENNSSRERLSTMPQGSEDARQASTSRPQTIFDFVGLPPSPFSNAGFCEGNSDWLGGRLGLLDSFQPELEPFDHLFYTIE</sequence>
<dbReference type="SUPFAM" id="SSF57701">
    <property type="entry name" value="Zn2/Cys6 DNA-binding domain"/>
    <property type="match status" value="1"/>
</dbReference>
<dbReference type="PROSITE" id="PS50048">
    <property type="entry name" value="ZN2_CY6_FUNGAL_2"/>
    <property type="match status" value="1"/>
</dbReference>
<dbReference type="InterPro" id="IPR051127">
    <property type="entry name" value="Fungal_SecMet_Regulators"/>
</dbReference>
<proteinExistence type="predicted"/>